<evidence type="ECO:0000256" key="2">
    <source>
        <dbReference type="ARBA" id="ARBA00023125"/>
    </source>
</evidence>
<evidence type="ECO:0000313" key="6">
    <source>
        <dbReference type="Proteomes" id="UP000557193"/>
    </source>
</evidence>
<dbReference type="GO" id="GO:0000976">
    <property type="term" value="F:transcription cis-regulatory region binding"/>
    <property type="evidence" value="ECO:0007669"/>
    <property type="project" value="TreeGrafter"/>
</dbReference>
<dbReference type="InterPro" id="IPR032687">
    <property type="entry name" value="AraC-type_N"/>
</dbReference>
<dbReference type="RefSeq" id="WP_184681920.1">
    <property type="nucleotide sequence ID" value="NZ_JACHLL010000002.1"/>
</dbReference>
<dbReference type="Gene3D" id="1.10.10.60">
    <property type="entry name" value="Homeodomain-like"/>
    <property type="match status" value="1"/>
</dbReference>
<evidence type="ECO:0000313" key="5">
    <source>
        <dbReference type="EMBL" id="MBB6341300.1"/>
    </source>
</evidence>
<dbReference type="PANTHER" id="PTHR47894">
    <property type="entry name" value="HTH-TYPE TRANSCRIPTIONAL REGULATOR GADX"/>
    <property type="match status" value="1"/>
</dbReference>
<dbReference type="GO" id="GO:0005829">
    <property type="term" value="C:cytosol"/>
    <property type="evidence" value="ECO:0007669"/>
    <property type="project" value="TreeGrafter"/>
</dbReference>
<dbReference type="Proteomes" id="UP000557193">
    <property type="component" value="Unassembled WGS sequence"/>
</dbReference>
<feature type="domain" description="HTH araC/xylS-type" evidence="4">
    <location>
        <begin position="234"/>
        <end position="335"/>
    </location>
</feature>
<dbReference type="InterPro" id="IPR009057">
    <property type="entry name" value="Homeodomain-like_sf"/>
</dbReference>
<dbReference type="SUPFAM" id="SSF46689">
    <property type="entry name" value="Homeodomain-like"/>
    <property type="match status" value="1"/>
</dbReference>
<sequence>MTTQPVLGLLYMLNTLRAQGFDLAPVLASYGLSEAQLAPGARIDRTLELRLLCDLAGRLPRADLGLTLGQGFGFTGYGPFSFLLLTCANAYEALQCGLRYQQLTFLFSPLSFVPGDRESALCLTPLELPEPGRRFLVDVEMAGTYKLLLDLQNNLGLSLRAVRVEVPYPAPADSRPYESYYGCPVRFGSEQTRFWIANEHLQLKLPTADPTAHAYYRGQCDERLAQQLQEQRGGDVVTQVRQHLALYSQGYPDAAQVAAALGLAERTLRHQLSAAGSSYRQLLDETRFSRARQLLLGGAQSVEQVALALGYAEAAAFIHAFQRWAGCTPAAWRREQAAPE</sequence>
<dbReference type="SMART" id="SM00342">
    <property type="entry name" value="HTH_ARAC"/>
    <property type="match status" value="1"/>
</dbReference>
<evidence type="ECO:0000256" key="1">
    <source>
        <dbReference type="ARBA" id="ARBA00023015"/>
    </source>
</evidence>
<evidence type="ECO:0000259" key="4">
    <source>
        <dbReference type="PROSITE" id="PS01124"/>
    </source>
</evidence>
<proteinExistence type="predicted"/>
<dbReference type="EMBL" id="JACHLL010000002">
    <property type="protein sequence ID" value="MBB6341300.1"/>
    <property type="molecule type" value="Genomic_DNA"/>
</dbReference>
<reference evidence="5 6" key="1">
    <citation type="submission" date="2020-08" db="EMBL/GenBank/DDBJ databases">
        <title>Functional genomics of gut bacteria from endangered species of beetles.</title>
        <authorList>
            <person name="Carlos-Shanley C."/>
        </authorList>
    </citation>
    <scope>NUCLEOTIDE SEQUENCE [LARGE SCALE GENOMIC DNA]</scope>
    <source>
        <strain evidence="5 6">S00202</strain>
    </source>
</reference>
<organism evidence="5 6">
    <name type="scientific">Pseudomonas fluvialis</name>
    <dbReference type="NCBI Taxonomy" id="1793966"/>
    <lineage>
        <taxon>Bacteria</taxon>
        <taxon>Pseudomonadati</taxon>
        <taxon>Pseudomonadota</taxon>
        <taxon>Gammaproteobacteria</taxon>
        <taxon>Pseudomonadales</taxon>
        <taxon>Pseudomonadaceae</taxon>
        <taxon>Pseudomonas</taxon>
    </lineage>
</organism>
<dbReference type="AlphaFoldDB" id="A0A7X0ETY4"/>
<dbReference type="Pfam" id="PF12833">
    <property type="entry name" value="HTH_18"/>
    <property type="match status" value="1"/>
</dbReference>
<dbReference type="InterPro" id="IPR018060">
    <property type="entry name" value="HTH_AraC"/>
</dbReference>
<keyword evidence="3" id="KW-0804">Transcription</keyword>
<accession>A0A7X0ETY4</accession>
<keyword evidence="2 5" id="KW-0238">DNA-binding</keyword>
<protein>
    <submittedName>
        <fullName evidence="5">AraC-like DNA-binding protein</fullName>
    </submittedName>
</protein>
<evidence type="ECO:0000256" key="3">
    <source>
        <dbReference type="ARBA" id="ARBA00023163"/>
    </source>
</evidence>
<dbReference type="PANTHER" id="PTHR47894:SF1">
    <property type="entry name" value="HTH-TYPE TRANSCRIPTIONAL REGULATOR VQSM"/>
    <property type="match status" value="1"/>
</dbReference>
<dbReference type="PROSITE" id="PS01124">
    <property type="entry name" value="HTH_ARAC_FAMILY_2"/>
    <property type="match status" value="1"/>
</dbReference>
<gene>
    <name evidence="5" type="ORF">HNP49_001457</name>
</gene>
<dbReference type="GO" id="GO:0003700">
    <property type="term" value="F:DNA-binding transcription factor activity"/>
    <property type="evidence" value="ECO:0007669"/>
    <property type="project" value="InterPro"/>
</dbReference>
<dbReference type="Pfam" id="PF12625">
    <property type="entry name" value="Arabinose_bd"/>
    <property type="match status" value="1"/>
</dbReference>
<name>A0A7X0ETY4_9PSED</name>
<keyword evidence="1" id="KW-0805">Transcription regulation</keyword>
<comment type="caution">
    <text evidence="5">The sequence shown here is derived from an EMBL/GenBank/DDBJ whole genome shotgun (WGS) entry which is preliminary data.</text>
</comment>
<keyword evidence="6" id="KW-1185">Reference proteome</keyword>